<dbReference type="PANTHER" id="PTHR18879:SF20">
    <property type="entry name" value="CENTROSOMAL PROTEIN OF 290 KDA"/>
    <property type="match status" value="1"/>
</dbReference>
<evidence type="ECO:0000256" key="1">
    <source>
        <dbReference type="ARBA" id="ARBA00004120"/>
    </source>
</evidence>
<dbReference type="GO" id="GO:1905515">
    <property type="term" value="P:non-motile cilium assembly"/>
    <property type="evidence" value="ECO:0007669"/>
    <property type="project" value="TreeGrafter"/>
</dbReference>
<dbReference type="GO" id="GO:0035869">
    <property type="term" value="C:ciliary transition zone"/>
    <property type="evidence" value="ECO:0007669"/>
    <property type="project" value="TreeGrafter"/>
</dbReference>
<dbReference type="InterPro" id="IPR026201">
    <property type="entry name" value="Cep290"/>
</dbReference>
<dbReference type="GO" id="GO:0045299">
    <property type="term" value="P:otolith mineralization"/>
    <property type="evidence" value="ECO:0007669"/>
    <property type="project" value="Ensembl"/>
</dbReference>
<dbReference type="Proteomes" id="UP000007303">
    <property type="component" value="Unassembled WGS sequence"/>
</dbReference>
<dbReference type="GO" id="GO:1905349">
    <property type="term" value="P:ciliary transition zone assembly"/>
    <property type="evidence" value="ECO:0007669"/>
    <property type="project" value="TreeGrafter"/>
</dbReference>
<evidence type="ECO:0000313" key="11">
    <source>
        <dbReference type="Ensembl" id="ENSTNIP00000016719.1"/>
    </source>
</evidence>
<dbReference type="Pfam" id="PF16574">
    <property type="entry name" value="CEP209_CC5"/>
    <property type="match status" value="1"/>
</dbReference>
<evidence type="ECO:0000256" key="5">
    <source>
        <dbReference type="ARBA" id="ARBA00023054"/>
    </source>
</evidence>
<reference evidence="11" key="2">
    <citation type="submission" date="2025-08" db="UniProtKB">
        <authorList>
            <consortium name="Ensembl"/>
        </authorList>
    </citation>
    <scope>IDENTIFICATION</scope>
</reference>
<accession>H3D878</accession>
<comment type="subcellular location">
    <subcellularLocation>
        <location evidence="1">Cytoplasm</location>
        <location evidence="1">Cytoskeleton</location>
        <location evidence="1">Cilium basal body</location>
    </subcellularLocation>
    <subcellularLocation>
        <location evidence="2">Cytoplasm</location>
        <location evidence="2">Cytoskeleton</location>
        <location evidence="2">Microtubule organizing center</location>
        <location evidence="2">Centrosome</location>
    </subcellularLocation>
</comment>
<dbReference type="GO" id="GO:0021549">
    <property type="term" value="P:cerebellum development"/>
    <property type="evidence" value="ECO:0007669"/>
    <property type="project" value="Ensembl"/>
</dbReference>
<feature type="coiled-coil region" evidence="8">
    <location>
        <begin position="757"/>
        <end position="816"/>
    </location>
</feature>
<organism evidence="11 12">
    <name type="scientific">Tetraodon nigroviridis</name>
    <name type="common">Spotted green pufferfish</name>
    <name type="synonym">Chelonodon nigroviridis</name>
    <dbReference type="NCBI Taxonomy" id="99883"/>
    <lineage>
        <taxon>Eukaryota</taxon>
        <taxon>Metazoa</taxon>
        <taxon>Chordata</taxon>
        <taxon>Craniata</taxon>
        <taxon>Vertebrata</taxon>
        <taxon>Euteleostomi</taxon>
        <taxon>Actinopterygii</taxon>
        <taxon>Neopterygii</taxon>
        <taxon>Teleostei</taxon>
        <taxon>Neoteleostei</taxon>
        <taxon>Acanthomorphata</taxon>
        <taxon>Eupercaria</taxon>
        <taxon>Tetraodontiformes</taxon>
        <taxon>Tetradontoidea</taxon>
        <taxon>Tetraodontidae</taxon>
        <taxon>Tetraodon</taxon>
    </lineage>
</organism>
<dbReference type="Ensembl" id="ENSTNIT00000016933.1">
    <property type="protein sequence ID" value="ENSTNIP00000016719.1"/>
    <property type="gene ID" value="ENSTNIG00000013718.1"/>
</dbReference>
<keyword evidence="3" id="KW-0963">Cytoplasm</keyword>
<feature type="region of interest" description="Disordered" evidence="9">
    <location>
        <begin position="1771"/>
        <end position="1809"/>
    </location>
</feature>
<dbReference type="STRING" id="99883.ENSTNIP00000016719"/>
<dbReference type="GO" id="GO:1902017">
    <property type="term" value="P:regulation of cilium assembly"/>
    <property type="evidence" value="ECO:0007669"/>
    <property type="project" value="Ensembl"/>
</dbReference>
<keyword evidence="6" id="KW-0206">Cytoskeleton</keyword>
<dbReference type="GeneTree" id="ENSGT00730000111039"/>
<dbReference type="GO" id="GO:0030916">
    <property type="term" value="P:otic vesicle formation"/>
    <property type="evidence" value="ECO:0007669"/>
    <property type="project" value="Ensembl"/>
</dbReference>
<evidence type="ECO:0000256" key="7">
    <source>
        <dbReference type="ARBA" id="ARBA00023273"/>
    </source>
</evidence>
<sequence length="2254" mass="261938">PPAAFEWDKVMGIDPFSLQGWKKHQLDDVFKTVVLAEQWDVKDRAPEDVTHVFRVFQALLKVLVTKTHSLKIVAGNQGGDENSRCYSDLSTQCLCTNKLFSVHLVQGSGPDVHFLRDEIQQLENQLEETEKERTLLNKEMGREKKIREELVLRAEEAEEEVKKLKREIKKLKKKNEQLQEDVDFYSRELNKKESFSSVEENAEIQRKLSSANRQLYQCLDDLQRAEDENLELKTQNEQLQKSLEESVTEMEKMTDSYNKMKMVVQETDSQMDQLRKERDHASLQVRELTEKIRQLTEEDDPVMATVNTYVENWKKVLSVKDEETSVYQQMIHDLKEKLRVAQLDLDKSNISALQQVHNVLHQCRSQLLQMMCAVCVSLNSCSCGERPDVPGPFHNNDTNLSQQSHRSLIKSNFRWHINNLGLIWADACRGNLAFGINWNPLPNFTKKIILHHKSQFGLSSPEQILHQVPLIFSLPSCINPSEMLIQRQPYFCHTLTSFMFSMNSQKALQERDDQIQKLSEQVMQYTREMEQHTQLMEGLKTSTQKDRVQYLRLTLHLALDRSQLEDDFRLSSKCADEELKYKNEFLEKELNKKEQELKLHRAEFDLRLNELSKVKHELEVGLKEVLQAMRAKDGSSSMTISNPNLEKLVNTADVTDKRSESEVPSNLKTQIYQLVGRNEELRQELNSARQEAANNLSQCVRAEEKINQLERELKLFQRTGSSEMSLRPLTLPNDLDPSSAEIISSLNEYSVRLLQELNNREEQNRKLAVTLEEYRDKLSVIGHQQGLLYREHISVKADWEKKLKISMDTQKKLEEQKQTDDVKIQEFEELLDTLQKDPDKVRNHLSESLRKLTVLKVNEKKLSLRYATLLEEVQFLQKENERLKAESTQMEVSVTKKVGELQRYKERAAYEVEVLQKTLDESVSISELERANKQYTELTVKYRDLLQRDNHLIQRNNQLEHLQAENACLCEQISAMNKELEITKEKLNTLEQAWENICTSTGENSKAKADKVLANNEILSASKRITTLELKELNERQRAEHAQKMYEQMRNSLRQVEERNTELESKIAEMAQMNIEAQRVEHELRDELVNSISKVVSDADRARIAELEKNEAELRSEVSNLQEVSNVAMMQASALKASQQSKQIQVEGLRRQLLDYQSQSDEKALIAKLHHHILALQLSESAALAKLEATTTHIQQLEVYKLRAERQLDTTQSALFNARQEARNRTKRLRETIQSLRRQFAGALPLSQQEKFSVALASLQEDRVKAQAEKKKVEEERRRAEGRAQELEVKHQGLQELLSTLRDGKGAQKVLEWHKKMEETRIQELRKGRELIAQKEENQYLKNLVEEHERAICKLENEIVQQNMVRQIFYIEFRNCLERQLEQKEDESLSGVDMNTDGPDSLPDPSLPLAHQLEFALSKISVHVRTITNMTATCKRLDERLKEKEDALTKAEKNIVSRDKVINELRLRLPAAADRERLLANVAMHQESDIEIALKMAQQTIRDLQERLEKKEDVLKKYHNQLTEARQEREKMMKMHQEELKKLHHKLDSHADSSLDHFRQTAMQLMEKPAVVIPASKHLEQLAELKQTVTEQDIFISSVTEKLKMSVMELDNQKILNETQAQKHAEEMARIKVYTADMCDAQGLQTELSVQKEANVRSPSNTMKNMVEEQKKQLTKKDRHIKGLCKALQELRAEMVATAEKNIIANAAQKEENLNVQILVDKQTKDLKGQVQDLTEELQNARESAKEAKSQERSLKEEVCRLTSELQISKKTHKRLQADREEREKEIQELKQQNSRFKGALQVTQADERSPTIENLQKKIRRLEYELEKMPHSGDHSKSKDELVRWEESKKWQAKMEKIKNILKERERENETVSKQLRTLRDLYGRLEQEKSALQKRAKVRPVTTDQVVAAQTAETEHEMEELKKKTLSWRPRSPHLRQQQALPRDDALENLTTRNRYLEERLHALESHREPSSRASTSGRGTGTPSQREQDLQKENNKLASENLQLRFQLEQLSFDNKQIPFLKNEVADLKEMFGILKREKAEVEKELAHIRGPAQSGKTVPELEKTLVLMKKVVERVRENEILKKSSAPANQTKVAALQQENLRLKNENENLKSQSKTELNSRLESTSKELEKIGMENERLRRNIKREVESAQRLKVSKMSLEVTNEKLEAELEATNQRLREALSRPAMEVADRKTGRASVVTRMFENKINELEKELAKKTSSVSELKRQLKEASEREEEAQISIRQLQDQV</sequence>
<evidence type="ECO:0000256" key="4">
    <source>
        <dbReference type="ARBA" id="ARBA00022794"/>
    </source>
</evidence>
<feature type="coiled-coil region" evidence="8">
    <location>
        <begin position="1849"/>
        <end position="1897"/>
    </location>
</feature>
<dbReference type="GO" id="GO:0032475">
    <property type="term" value="P:otolith formation"/>
    <property type="evidence" value="ECO:0007669"/>
    <property type="project" value="Ensembl"/>
</dbReference>
<feature type="region of interest" description="Disordered" evidence="9">
    <location>
        <begin position="1913"/>
        <end position="1949"/>
    </location>
</feature>
<dbReference type="InParanoid" id="H3D878"/>
<dbReference type="HOGENOM" id="CLU_228678_0_0_1"/>
<feature type="compositionally biased region" description="Basic and acidic residues" evidence="9">
    <location>
        <begin position="1915"/>
        <end position="1925"/>
    </location>
</feature>
<keyword evidence="4" id="KW-0970">Cilium biogenesis/degradation</keyword>
<reference evidence="12" key="1">
    <citation type="journal article" date="2004" name="Nature">
        <title>Genome duplication in the teleost fish Tetraodon nigroviridis reveals the early vertebrate proto-karyotype.</title>
        <authorList>
            <person name="Jaillon O."/>
            <person name="Aury J.-M."/>
            <person name="Brunet F."/>
            <person name="Petit J.-L."/>
            <person name="Stange-Thomann N."/>
            <person name="Mauceli E."/>
            <person name="Bouneau L."/>
            <person name="Fischer C."/>
            <person name="Ozouf-Costaz C."/>
            <person name="Bernot A."/>
            <person name="Nicaud S."/>
            <person name="Jaffe D."/>
            <person name="Fisher S."/>
            <person name="Lutfalla G."/>
            <person name="Dossat C."/>
            <person name="Segurens B."/>
            <person name="Dasilva C."/>
            <person name="Salanoubat M."/>
            <person name="Levy M."/>
            <person name="Boudet N."/>
            <person name="Castellano S."/>
            <person name="Anthouard V."/>
            <person name="Jubin C."/>
            <person name="Castelli V."/>
            <person name="Katinka M."/>
            <person name="Vacherie B."/>
            <person name="Biemont C."/>
            <person name="Skalli Z."/>
            <person name="Cattolico L."/>
            <person name="Poulain J."/>
            <person name="De Berardinis V."/>
            <person name="Cruaud C."/>
            <person name="Duprat S."/>
            <person name="Brottier P."/>
            <person name="Coutanceau J.-P."/>
            <person name="Gouzy J."/>
            <person name="Parra G."/>
            <person name="Lardier G."/>
            <person name="Chapple C."/>
            <person name="McKernan K.J."/>
            <person name="McEwan P."/>
            <person name="Bosak S."/>
            <person name="Kellis M."/>
            <person name="Volff J.-N."/>
            <person name="Guigo R."/>
            <person name="Zody M.C."/>
            <person name="Mesirov J."/>
            <person name="Lindblad-Toh K."/>
            <person name="Birren B."/>
            <person name="Nusbaum C."/>
            <person name="Kahn D."/>
            <person name="Robinson-Rechavi M."/>
            <person name="Laudet V."/>
            <person name="Schachter V."/>
            <person name="Quetier F."/>
            <person name="Saurin W."/>
            <person name="Scarpelli C."/>
            <person name="Wincker P."/>
            <person name="Lander E.S."/>
            <person name="Weissenbach J."/>
            <person name="Roest Crollius H."/>
        </authorList>
    </citation>
    <scope>NUCLEOTIDE SEQUENCE [LARGE SCALE GENOMIC DNA]</scope>
</reference>
<dbReference type="PANTHER" id="PTHR18879">
    <property type="entry name" value="CENTROSOMAL PROTEIN OF 290 KDA"/>
    <property type="match status" value="1"/>
</dbReference>
<dbReference type="GO" id="GO:0097711">
    <property type="term" value="P:ciliary basal body-plasma membrane docking"/>
    <property type="evidence" value="ECO:0007669"/>
    <property type="project" value="TreeGrafter"/>
</dbReference>
<feature type="coiled-coil region" evidence="8">
    <location>
        <begin position="928"/>
        <end position="993"/>
    </location>
</feature>
<dbReference type="GO" id="GO:0010842">
    <property type="term" value="P:retina layer formation"/>
    <property type="evidence" value="ECO:0007669"/>
    <property type="project" value="Ensembl"/>
</dbReference>
<feature type="compositionally biased region" description="Basic and acidic residues" evidence="9">
    <location>
        <begin position="1776"/>
        <end position="1789"/>
    </location>
</feature>
<protein>
    <submittedName>
        <fullName evidence="11">Centrosomal protein 290</fullName>
    </submittedName>
</protein>
<dbReference type="GO" id="GO:0006974">
    <property type="term" value="P:DNA damage response"/>
    <property type="evidence" value="ECO:0007669"/>
    <property type="project" value="Ensembl"/>
</dbReference>
<feature type="coiled-coil region" evidence="8">
    <location>
        <begin position="508"/>
        <end position="542"/>
    </location>
</feature>
<dbReference type="InterPro" id="IPR032321">
    <property type="entry name" value="Cep209_CC5"/>
</dbReference>
<feature type="region of interest" description="Disordered" evidence="9">
    <location>
        <begin position="1965"/>
        <end position="1994"/>
    </location>
</feature>
<feature type="coiled-coil region" evidence="8">
    <location>
        <begin position="1219"/>
        <end position="1297"/>
    </location>
</feature>
<keyword evidence="7" id="KW-0966">Cell projection</keyword>
<dbReference type="GO" id="GO:0042462">
    <property type="term" value="P:eye photoreceptor cell development"/>
    <property type="evidence" value="ECO:0007669"/>
    <property type="project" value="Ensembl"/>
</dbReference>
<feature type="coiled-coil region" evidence="8">
    <location>
        <begin position="1487"/>
        <end position="1546"/>
    </location>
</feature>
<dbReference type="FunCoup" id="H3D878">
    <property type="interactions" value="524"/>
</dbReference>
<feature type="coiled-coil region" evidence="8">
    <location>
        <begin position="671"/>
        <end position="719"/>
    </location>
</feature>
<dbReference type="OMA" id="RIEMQQR"/>
<dbReference type="GO" id="GO:0061371">
    <property type="term" value="P:determination of heart left/right asymmetry"/>
    <property type="evidence" value="ECO:0007669"/>
    <property type="project" value="Ensembl"/>
</dbReference>
<evidence type="ECO:0000256" key="2">
    <source>
        <dbReference type="ARBA" id="ARBA00004300"/>
    </source>
</evidence>
<evidence type="ECO:0000259" key="10">
    <source>
        <dbReference type="Pfam" id="PF16574"/>
    </source>
</evidence>
<keyword evidence="12" id="KW-1185">Reference proteome</keyword>
<feature type="coiled-coil region" evidence="8">
    <location>
        <begin position="1427"/>
        <end position="1454"/>
    </location>
</feature>
<evidence type="ECO:0000256" key="3">
    <source>
        <dbReference type="ARBA" id="ARBA00022490"/>
    </source>
</evidence>
<reference evidence="11" key="3">
    <citation type="submission" date="2025-09" db="UniProtKB">
        <authorList>
            <consortium name="Ensembl"/>
        </authorList>
    </citation>
    <scope>IDENTIFICATION</scope>
</reference>
<evidence type="ECO:0000313" key="12">
    <source>
        <dbReference type="Proteomes" id="UP000007303"/>
    </source>
</evidence>
<feature type="domain" description="Centrosomal protein of 290kDa coiled-coil region" evidence="10">
    <location>
        <begin position="1256"/>
        <end position="1379"/>
    </location>
</feature>
<dbReference type="GO" id="GO:0048793">
    <property type="term" value="P:pronephros development"/>
    <property type="evidence" value="ECO:0007669"/>
    <property type="project" value="Ensembl"/>
</dbReference>
<feature type="coiled-coil region" evidence="8">
    <location>
        <begin position="859"/>
        <end position="893"/>
    </location>
</feature>
<feature type="compositionally biased region" description="Low complexity" evidence="9">
    <location>
        <begin position="1974"/>
        <end position="1988"/>
    </location>
</feature>
<evidence type="ECO:0000256" key="8">
    <source>
        <dbReference type="SAM" id="Coils"/>
    </source>
</evidence>
<proteinExistence type="predicted"/>
<feature type="region of interest" description="Disordered" evidence="9">
    <location>
        <begin position="2233"/>
        <end position="2254"/>
    </location>
</feature>
<name>H3D878_TETNG</name>
<feature type="coiled-coil region" evidence="8">
    <location>
        <begin position="1331"/>
        <end position="1361"/>
    </location>
</feature>
<evidence type="ECO:0000256" key="6">
    <source>
        <dbReference type="ARBA" id="ARBA00023212"/>
    </source>
</evidence>
<dbReference type="GO" id="GO:0045494">
    <property type="term" value="P:photoreceptor cell maintenance"/>
    <property type="evidence" value="ECO:0007669"/>
    <property type="project" value="Ensembl"/>
</dbReference>
<dbReference type="GO" id="GO:0007369">
    <property type="term" value="P:gastrulation"/>
    <property type="evidence" value="ECO:0007669"/>
    <property type="project" value="Ensembl"/>
</dbReference>
<evidence type="ECO:0000256" key="9">
    <source>
        <dbReference type="SAM" id="MobiDB-lite"/>
    </source>
</evidence>
<feature type="coiled-coil region" evidence="8">
    <location>
        <begin position="1039"/>
        <end position="1124"/>
    </location>
</feature>
<feature type="coiled-coil region" evidence="8">
    <location>
        <begin position="576"/>
        <end position="603"/>
    </location>
</feature>
<dbReference type="GO" id="GO:0034451">
    <property type="term" value="C:centriolar satellite"/>
    <property type="evidence" value="ECO:0007669"/>
    <property type="project" value="TreeGrafter"/>
</dbReference>
<keyword evidence="5 8" id="KW-0175">Coiled coil</keyword>
<feature type="coiled-coil region" evidence="8">
    <location>
        <begin position="112"/>
        <end position="298"/>
    </location>
</feature>